<dbReference type="EMBL" id="JAEMGP010000008">
    <property type="protein sequence ID" value="KAG5205547.1"/>
    <property type="molecule type" value="Genomic_DNA"/>
</dbReference>
<evidence type="ECO:0000313" key="3">
    <source>
        <dbReference type="Proteomes" id="UP000664991"/>
    </source>
</evidence>
<comment type="caution">
    <text evidence="2">The sequence shown here is derived from an EMBL/GenBank/DDBJ whole genome shotgun (WGS) entry which is preliminary data.</text>
</comment>
<dbReference type="Proteomes" id="UP000664991">
    <property type="component" value="Unassembled WGS sequence"/>
</dbReference>
<evidence type="ECO:0000313" key="2">
    <source>
        <dbReference type="EMBL" id="KAG5205547.1"/>
    </source>
</evidence>
<name>A0A836CZL9_SHEEP</name>
<organism evidence="2 3">
    <name type="scientific">Ovis aries</name>
    <name type="common">Sheep</name>
    <dbReference type="NCBI Taxonomy" id="9940"/>
    <lineage>
        <taxon>Eukaryota</taxon>
        <taxon>Metazoa</taxon>
        <taxon>Chordata</taxon>
        <taxon>Craniata</taxon>
        <taxon>Vertebrata</taxon>
        <taxon>Euteleostomi</taxon>
        <taxon>Mammalia</taxon>
        <taxon>Eutheria</taxon>
        <taxon>Laurasiatheria</taxon>
        <taxon>Artiodactyla</taxon>
        <taxon>Ruminantia</taxon>
        <taxon>Pecora</taxon>
        <taxon>Bovidae</taxon>
        <taxon>Caprinae</taxon>
        <taxon>Ovis</taxon>
    </lineage>
</organism>
<protein>
    <submittedName>
        <fullName evidence="2">Uncharacterized protein</fullName>
    </submittedName>
</protein>
<sequence>MAERSKSRTRPRPLPGSQLLRPQPELRKRALYLARCRLRRPANPRLEESCTFPEKLLILHKLQYLKSNSKTCGQDILSFGD</sequence>
<proteinExistence type="predicted"/>
<evidence type="ECO:0000256" key="1">
    <source>
        <dbReference type="SAM" id="MobiDB-lite"/>
    </source>
</evidence>
<reference evidence="2 3" key="1">
    <citation type="submission" date="2020-12" db="EMBL/GenBank/DDBJ databases">
        <title>De novo assembly of Tibetan sheep genome.</title>
        <authorList>
            <person name="Li X."/>
        </authorList>
    </citation>
    <scope>NUCLEOTIDE SEQUENCE [LARGE SCALE GENOMIC DNA]</scope>
    <source>
        <tissue evidence="2">Heart</tissue>
    </source>
</reference>
<dbReference type="AlphaFoldDB" id="A0A836CZL9"/>
<accession>A0A836CZL9</accession>
<feature type="region of interest" description="Disordered" evidence="1">
    <location>
        <begin position="1"/>
        <end position="23"/>
    </location>
</feature>
<gene>
    <name evidence="2" type="ORF">JEQ12_018797</name>
</gene>